<dbReference type="Pfam" id="PF00717">
    <property type="entry name" value="Peptidase_S24"/>
    <property type="match status" value="1"/>
</dbReference>
<dbReference type="InterPro" id="IPR015927">
    <property type="entry name" value="Peptidase_S24_S26A/B/C"/>
</dbReference>
<dbReference type="PANTHER" id="PTHR10806:SF6">
    <property type="entry name" value="SIGNAL PEPTIDASE COMPLEX CATALYTIC SUBUNIT SEC11"/>
    <property type="match status" value="1"/>
</dbReference>
<evidence type="ECO:0000256" key="9">
    <source>
        <dbReference type="ARBA" id="ARBA00033305"/>
    </source>
</evidence>
<comment type="subcellular location">
    <subcellularLocation>
        <location evidence="1">Endoplasmic reticulum membrane</location>
        <topology evidence="1">Single-pass type II membrane protein</topology>
    </subcellularLocation>
</comment>
<protein>
    <recommendedName>
        <fullName evidence="9">Signal peptidase I</fullName>
    </recommendedName>
</protein>
<dbReference type="GO" id="GO:0004252">
    <property type="term" value="F:serine-type endopeptidase activity"/>
    <property type="evidence" value="ECO:0007669"/>
    <property type="project" value="InterPro"/>
</dbReference>
<dbReference type="RefSeq" id="WP_272985206.1">
    <property type="nucleotide sequence ID" value="NZ_DSFH01000037.1"/>
</dbReference>
<keyword evidence="5" id="KW-0256">Endoplasmic reticulum</keyword>
<dbReference type="GO" id="GO:0006465">
    <property type="term" value="P:signal peptide processing"/>
    <property type="evidence" value="ECO:0007669"/>
    <property type="project" value="InterPro"/>
</dbReference>
<dbReference type="SUPFAM" id="SSF51306">
    <property type="entry name" value="LexA/Signal peptidase"/>
    <property type="match status" value="1"/>
</dbReference>
<keyword evidence="7 11" id="KW-1133">Transmembrane helix</keyword>
<evidence type="ECO:0000256" key="1">
    <source>
        <dbReference type="ARBA" id="ARBA00004648"/>
    </source>
</evidence>
<dbReference type="Proteomes" id="UP000886076">
    <property type="component" value="Unassembled WGS sequence"/>
</dbReference>
<evidence type="ECO:0000256" key="2">
    <source>
        <dbReference type="ARBA" id="ARBA00022670"/>
    </source>
</evidence>
<evidence type="ECO:0000256" key="7">
    <source>
        <dbReference type="ARBA" id="ARBA00022989"/>
    </source>
</evidence>
<dbReference type="InterPro" id="IPR036286">
    <property type="entry name" value="LexA/Signal_pep-like_sf"/>
</dbReference>
<dbReference type="EMBL" id="DSFH01000037">
    <property type="protein sequence ID" value="HEW63887.1"/>
    <property type="molecule type" value="Genomic_DNA"/>
</dbReference>
<evidence type="ECO:0000256" key="6">
    <source>
        <dbReference type="ARBA" id="ARBA00022968"/>
    </source>
</evidence>
<evidence type="ECO:0000256" key="4">
    <source>
        <dbReference type="ARBA" id="ARBA00022801"/>
    </source>
</evidence>
<dbReference type="AlphaFoldDB" id="A0A7C2VEU0"/>
<evidence type="ECO:0000256" key="3">
    <source>
        <dbReference type="ARBA" id="ARBA00022692"/>
    </source>
</evidence>
<sequence length="354" mass="40151">MKHLKEVIIGSISLILVLLLMGKIIGLPVALFVVSGNSMYPTLKTGDIVVGITDKNYKNGEVVVWCVSKTQCVIHRIVGTYNEYVITKGDNNPYIDPPILYSNVKYKELFVIPNYIWILIFLLVALYIFFNRKSFLPSGFSISVLVFGIYVLISVILLITMPVEIETSSILPYQPGVNLTGYNFNSDGSVSLNYSAENISFQNIKSCYILSPVSENLTQCFIDNQTIVIEVPYVIYQRAYYNGSNILEVGISAELDKGNLSGIYYLNVPFQKLEFSIDNFTLFIRNGNFFPVDVNVTLDYADFPGRQFDSKSFELRVPQNSELAYPLEKHAYEYVDVQYIYDGNQIFLKYYVSG</sequence>
<keyword evidence="2" id="KW-0645">Protease</keyword>
<dbReference type="PANTHER" id="PTHR10806">
    <property type="entry name" value="SIGNAL PEPTIDASE COMPLEX CATALYTIC SUBUNIT SEC11"/>
    <property type="match status" value="1"/>
</dbReference>
<feature type="transmembrane region" description="Helical" evidence="11">
    <location>
        <begin position="142"/>
        <end position="163"/>
    </location>
</feature>
<feature type="transmembrane region" description="Helical" evidence="11">
    <location>
        <begin position="110"/>
        <end position="130"/>
    </location>
</feature>
<organism evidence="13">
    <name type="scientific">Fervidicoccus fontis</name>
    <dbReference type="NCBI Taxonomy" id="683846"/>
    <lineage>
        <taxon>Archaea</taxon>
        <taxon>Thermoproteota</taxon>
        <taxon>Thermoprotei</taxon>
        <taxon>Fervidicoccales</taxon>
        <taxon>Fervidicoccaceae</taxon>
        <taxon>Fervidicoccus</taxon>
    </lineage>
</organism>
<evidence type="ECO:0000256" key="11">
    <source>
        <dbReference type="SAM" id="Phobius"/>
    </source>
</evidence>
<keyword evidence="6" id="KW-0735">Signal-anchor</keyword>
<evidence type="ECO:0000256" key="5">
    <source>
        <dbReference type="ARBA" id="ARBA00022824"/>
    </source>
</evidence>
<evidence type="ECO:0000256" key="10">
    <source>
        <dbReference type="ARBA" id="ARBA00045533"/>
    </source>
</evidence>
<dbReference type="GO" id="GO:0016020">
    <property type="term" value="C:membrane"/>
    <property type="evidence" value="ECO:0007669"/>
    <property type="project" value="InterPro"/>
</dbReference>
<evidence type="ECO:0000256" key="8">
    <source>
        <dbReference type="ARBA" id="ARBA00023136"/>
    </source>
</evidence>
<feature type="transmembrane region" description="Helical" evidence="11">
    <location>
        <begin position="7"/>
        <end position="34"/>
    </location>
</feature>
<comment type="caution">
    <text evidence="13">The sequence shown here is derived from an EMBL/GenBank/DDBJ whole genome shotgun (WGS) entry which is preliminary data.</text>
</comment>
<evidence type="ECO:0000259" key="12">
    <source>
        <dbReference type="Pfam" id="PF00717"/>
    </source>
</evidence>
<dbReference type="InterPro" id="IPR019756">
    <property type="entry name" value="Pept_S26A_signal_pept_1_Ser-AS"/>
</dbReference>
<dbReference type="NCBIfam" id="TIGR02228">
    <property type="entry name" value="sigpep_I_arch"/>
    <property type="match status" value="1"/>
</dbReference>
<dbReference type="CDD" id="cd06462">
    <property type="entry name" value="Peptidase_S24_S26"/>
    <property type="match status" value="1"/>
</dbReference>
<evidence type="ECO:0000313" key="13">
    <source>
        <dbReference type="EMBL" id="HEW63887.1"/>
    </source>
</evidence>
<keyword evidence="4 13" id="KW-0378">Hydrolase</keyword>
<reference evidence="13" key="1">
    <citation type="journal article" date="2020" name="mSystems">
        <title>Genome- and Community-Level Interaction Insights into Carbon Utilization and Element Cycling Functions of Hydrothermarchaeota in Hydrothermal Sediment.</title>
        <authorList>
            <person name="Zhou Z."/>
            <person name="Liu Y."/>
            <person name="Xu W."/>
            <person name="Pan J."/>
            <person name="Luo Z.H."/>
            <person name="Li M."/>
        </authorList>
    </citation>
    <scope>NUCLEOTIDE SEQUENCE [LARGE SCALE GENOMIC DNA]</scope>
    <source>
        <strain evidence="13">SpSt-1261</strain>
    </source>
</reference>
<dbReference type="InterPro" id="IPR001733">
    <property type="entry name" value="Peptidase_S26B"/>
</dbReference>
<comment type="function">
    <text evidence="10">Catalytic component of the signal peptidase complex (SPC) which catalyzes the cleavage of N-terminal signal sequences from nascent proteins as they are translocated into the lumen of the endoplasmic reticulum. Specifically cleaves N-terminal signal peptides that contain a hydrophobic alpha-helix (h-region) shorter than 18-20 amino acids.</text>
</comment>
<dbReference type="Gene3D" id="2.10.109.10">
    <property type="entry name" value="Umud Fragment, subunit A"/>
    <property type="match status" value="1"/>
</dbReference>
<accession>A0A7C2VEU0</accession>
<dbReference type="PROSITE" id="PS00501">
    <property type="entry name" value="SPASE_I_1"/>
    <property type="match status" value="1"/>
</dbReference>
<gene>
    <name evidence="13" type="ORF">ENO39_02360</name>
</gene>
<feature type="domain" description="Peptidase S24/S26A/S26B/S26C" evidence="12">
    <location>
        <begin position="29"/>
        <end position="94"/>
    </location>
</feature>
<keyword evidence="8 11" id="KW-0472">Membrane</keyword>
<name>A0A7C2VEU0_9CREN</name>
<keyword evidence="3 11" id="KW-0812">Transmembrane</keyword>
<proteinExistence type="predicted"/>